<proteinExistence type="predicted"/>
<dbReference type="InterPro" id="IPR036412">
    <property type="entry name" value="HAD-like_sf"/>
</dbReference>
<reference evidence="1 2" key="1">
    <citation type="journal article" date="2016" name="Nat. Commun.">
        <title>Thousands of microbial genomes shed light on interconnected biogeochemical processes in an aquifer system.</title>
        <authorList>
            <person name="Anantharaman K."/>
            <person name="Brown C.T."/>
            <person name="Hug L.A."/>
            <person name="Sharon I."/>
            <person name="Castelle C.J."/>
            <person name="Probst A.J."/>
            <person name="Thomas B.C."/>
            <person name="Singh A."/>
            <person name="Wilkins M.J."/>
            <person name="Karaoz U."/>
            <person name="Brodie E.L."/>
            <person name="Williams K.H."/>
            <person name="Hubbard S.S."/>
            <person name="Banfield J.F."/>
        </authorList>
    </citation>
    <scope>NUCLEOTIDE SEQUENCE [LARGE SCALE GENOMIC DNA]</scope>
</reference>
<sequence length="227" mass="26032">MVAPIEEYYNLMKKKLESLGVKGIFLDIDDTISATNLFWAQSHIDNFGNPEKLTAEEIVRKYRYVSNVPYWNNNKVAEDWIEQHHLSNKGKLELPLVRGAVESINMIKERLVAYLTGRPQSTISGTKKWLERCGFPRLDIIAQPSEATLEQMCLSNGNEWKARVLEYFFPIVEGVIDDNIGLVSHLSSEYRGTIYLFSHEEIDAPTKVICCPTWKEVVNAVRSHKEV</sequence>
<dbReference type="Proteomes" id="UP000176308">
    <property type="component" value="Unassembled WGS sequence"/>
</dbReference>
<dbReference type="SUPFAM" id="SSF56784">
    <property type="entry name" value="HAD-like"/>
    <property type="match status" value="1"/>
</dbReference>
<comment type="caution">
    <text evidence="1">The sequence shown here is derived from an EMBL/GenBank/DDBJ whole genome shotgun (WGS) entry which is preliminary data.</text>
</comment>
<name>A0A1G2I8Z2_9BACT</name>
<dbReference type="InterPro" id="IPR023214">
    <property type="entry name" value="HAD_sf"/>
</dbReference>
<protein>
    <submittedName>
        <fullName evidence="1">Uncharacterized protein</fullName>
    </submittedName>
</protein>
<accession>A0A1G2I8Z2</accession>
<dbReference type="EMBL" id="MHOX01000011">
    <property type="protein sequence ID" value="OGZ71179.1"/>
    <property type="molecule type" value="Genomic_DNA"/>
</dbReference>
<evidence type="ECO:0000313" key="2">
    <source>
        <dbReference type="Proteomes" id="UP000176308"/>
    </source>
</evidence>
<gene>
    <name evidence="1" type="ORF">A2904_01095</name>
</gene>
<organism evidence="1 2">
    <name type="scientific">Candidatus Staskawiczbacteria bacterium RIFCSPLOWO2_01_FULL_33_9</name>
    <dbReference type="NCBI Taxonomy" id="1802211"/>
    <lineage>
        <taxon>Bacteria</taxon>
        <taxon>Candidatus Staskawicziibacteriota</taxon>
    </lineage>
</organism>
<dbReference type="Gene3D" id="3.40.50.1000">
    <property type="entry name" value="HAD superfamily/HAD-like"/>
    <property type="match status" value="1"/>
</dbReference>
<evidence type="ECO:0000313" key="1">
    <source>
        <dbReference type="EMBL" id="OGZ71179.1"/>
    </source>
</evidence>
<dbReference type="AlphaFoldDB" id="A0A1G2I8Z2"/>